<dbReference type="Pfam" id="PF07728">
    <property type="entry name" value="AAA_5"/>
    <property type="match status" value="6"/>
</dbReference>
<dbReference type="Pfam" id="PF07726">
    <property type="entry name" value="AAA_3"/>
    <property type="match status" value="1"/>
</dbReference>
<organism evidence="12 13">
    <name type="scientific">Salix brachista</name>
    <dbReference type="NCBI Taxonomy" id="2182728"/>
    <lineage>
        <taxon>Eukaryota</taxon>
        <taxon>Viridiplantae</taxon>
        <taxon>Streptophyta</taxon>
        <taxon>Embryophyta</taxon>
        <taxon>Tracheophyta</taxon>
        <taxon>Spermatophyta</taxon>
        <taxon>Magnoliopsida</taxon>
        <taxon>eudicotyledons</taxon>
        <taxon>Gunneridae</taxon>
        <taxon>Pentapetalae</taxon>
        <taxon>rosids</taxon>
        <taxon>fabids</taxon>
        <taxon>Malpighiales</taxon>
        <taxon>Salicaceae</taxon>
        <taxon>Saliceae</taxon>
        <taxon>Salix</taxon>
    </lineage>
</organism>
<comment type="similarity">
    <text evidence="3 9">Belongs to the midasin family.</text>
</comment>
<dbReference type="Pfam" id="PF17865">
    <property type="entry name" value="AAA_lid_5"/>
    <property type="match status" value="1"/>
</dbReference>
<feature type="region of interest" description="Disordered" evidence="10">
    <location>
        <begin position="4768"/>
        <end position="5118"/>
    </location>
</feature>
<dbReference type="Pfam" id="PF17867">
    <property type="entry name" value="AAA_lid_7"/>
    <property type="match status" value="3"/>
</dbReference>
<dbReference type="PROSITE" id="PS00675">
    <property type="entry name" value="SIGMA54_INTERACT_1"/>
    <property type="match status" value="1"/>
</dbReference>
<dbReference type="SUPFAM" id="SSF52540">
    <property type="entry name" value="P-loop containing nucleoside triphosphate hydrolases"/>
    <property type="match status" value="6"/>
</dbReference>
<dbReference type="FunFam" id="3.40.50.410:FF:000114">
    <property type="entry name" value="Midasin"/>
    <property type="match status" value="1"/>
</dbReference>
<evidence type="ECO:0000313" key="12">
    <source>
        <dbReference type="EMBL" id="KAB5515941.1"/>
    </source>
</evidence>
<dbReference type="PANTHER" id="PTHR48103">
    <property type="entry name" value="MIDASIN-RELATED"/>
    <property type="match status" value="1"/>
</dbReference>
<dbReference type="GO" id="GO:0005524">
    <property type="term" value="F:ATP binding"/>
    <property type="evidence" value="ECO:0007669"/>
    <property type="project" value="UniProtKB-KW"/>
</dbReference>
<sequence length="5590" mass="634305">MAMDGSFSLESAMEGFLTRCPKLSTIDKLQRLVETGHTVTEEEVVRLLAELFLNPNYTIPLIGSFRPVARMIVDQAVALLRNCNLSSASDDIGGDFVDADVLYVIEHYERSGRGLKLHELACLAFCRALDLDHSLLGFLSLMDLYGCNGCKYPASLPYSTRVYKTKRLTSYKTEETITSRSVTTYFQFAPPPFERILRKSVVSEAELFQIKIYCGCANHALLLSRDMVVFSFEAVIDFLKGRDWRDIPAKLSDASSERHWCSNLLNMQLSAANHYLLAVRISYRLLLMQPEFFSEQWNWSCFLDLVKKSVNLDLVHVTKDAKVIADIKWCGIQILCTILGMSDKAVENFGVGAEEAALCLLRWEEFCQDVAIEKFCLYVGSSEQTNFGSFIGGIKFSQQNFLKSCGLNSLISSHCHQIEPVIKSRRVVTWDDRSTAYPFVVTSMMSKSFEMVLLAVSQKWPVLLYGPPGAGKTALINKLAQDAGNQVLSIHMDDQIDGKTLIGSYVCTEQPGEFRWQPGSLIQAVLNGYWVVFEDIDKAPSDVQSILLPLLEGEISFNTSHGEEIRVAESFQLFSTITTSKSNVFLTAEGGSSLSTLWRRVMIGLPSNDDLENIMKAWYPSLGPLTGRLIETMERVNPSPSGNTSCLSCLNRFSLRDLLKWCKRIAELGLDGDTLTAYQCRLIYQEAVDIFASFSVSSENRLTVMRDIAKSWGVPISEPGILYPYKPEIQNLFTELRIGRVTLQHTETVVCGQKRLVEMRSSLYVLEQIACAVKYNESILLVGETGTGKTTLVQNLAMMLGQKLTVLNLSQQSDVADLLGGFKPIDSLSICIPLYKEFEVLFSKTFSMKTERSGSGKKRKKPLDENIRAWESFSVKLETALRQIEASSGMLFSFVEGSFITALRNGEWILLDEVNLAPPETLQRVIGVLEGEYGSLCLAERGDVSHIPRHPSFRIFACMNPATDAGKRDLPYSLQSRFTAYFVHDVLDRDDLKLFINKFMEESISNIELEKKIIDFYEAAKKKSEERLQDGANQKPQYSLRSLYRALEYTREAKGKFGFPKAIYDGFCMFFLTMLDKPSAKIMKKMIKEKLLGGNKPKPVPFDAYLRITKISGFDDLYENYVLTKSVKKQLENLARAVFIKRYPVLLQGPTSSGKTSLVQYLAARTGHEFVRINNHEHTDLQEYLGSYISDAQGKLVFQEGILVKAVRNGHWIVLDELNLAPSDVLEALNRLLDDNRELFVPELRETVRAHPNFMLFATQNPPTFYGGRKMLSRAFRNRFVEVHVDEIPNDELSTIIEKRCKIPGSRAKLMVEVMKELQLHRQSSKVFAGKHGFITPRDLFRWANRLRAFGDSKEVMAEHGYYLLADRLRDDRERHVVQEVLERHLRVKIARDDLYKESVASLSESIGSDMQSLGDVILTRSMRRLYFLVKRCFELREPVLLVGETGGGKTTVCQLLSRALGLKLHILNCHQYTETSDFIGGFFPVRERSRLASEFKYIIEKWMLSKAYTHFPQDLDLSSDIVKASSTLDHLNLIITSYRQGHVSFPNVSVKDIDSLEQMKLDLTCLHQKWQTIFMWQDGPLVQAMKSGDLFLVDEISLADDSVLERLNSVLEPERKLSLAEKGGPVMDNITAHENFFVLATMNPGGDYGKKELSPALRNRFTEIWVPPVCDLDELGDIASKRLSNPELSYIVGAMLKFWEWFNKLEKGRILTVRDLLSWIQFIMVTTEGLGPDCAFLHGLFLVLLDGISLGTGISSKDAGLFRETCLSFLLKELKEDSNLHELSFIGNYGWGDLGETGNISCSDDMQCDNSFGIDPFYIEKGYEKCEAGGFEFLTPTTRRNALRVLRAMQLPKPVLLEGSPGVGKTSLIMALGKYSGHKVVRINLSEQTDLMDLLGTDLPVESDEGMKFAWSDGILLQALKEGCWVLLDELNLAPQSGLNAILDHRAEVFIPELSLTFKCPSSFRIFACQNPFSQGGGRKGLPKSFLNRFTKVYIDELVEGDYLSICNSIYPSIPRPLLSKLIVFNKRLHEDTMLYHKFGQDGSPWEFNLRDVIRSCQIIEGVPEKLKADCFLNILYVQRMRTAADRKEVLRIYEEVFGVKPFINPYPRVQLNSKYLIVGNTVIKRNTSRSSKLSNSALNVIPSIRHNLEAVVHCLKHQWLCILVGPPCSGKTSLIRLLAHLTGNVLNELSLSTTTDISELLGCFEQYNAFRNFRSVIAQVERYVSEYCNLQLEFSKVAFMNERSDLITKWLAFLSTMNSSSMTSSSSIHLENWESMMNSLSLLVEIIQQMKMDVVANELPFSWSTEELNKTIKVISKLQDDQQRRSRSVKFEWVAGLLIKAIENGEWIVLENANLCNPTVLDRINSLVEPSGSITVNECGIVDGSSVVLHPHHNFRIFLTVNPSHGEVSRAMRNRGVEIFMMPPYWLYNDVSGCSGADFELKDVKRFLVSSGIPMNRLVDSMSKAHVYAKNEGLHVNVQITYLELAHWVQLFHQLLINGNQPFWSLELSWEHTYLSSLGEAVGWDIVNHAKAAYFSTIKLSESDLPTELSYYMPVGLPVPKKLRDFIWYSKETSVRQNLMYLEYLVAQYELGSSRNMSCLDNALSATSHMGGTGWMDMKMMGHLMFPKALNCMNANSVRNTEIDMKLAKRMLLFAANWTIEQATGKDYKLYLLHFCWLSSKLQSCDHFFRSFLHLLEQELEHPIWKCIFHSYHELASHPDADPSLHLTPLLSLDFVDLSMSYDRPEVSNKFLCNAINCIELLRLSYLQWNAQSEHEYTNEAQHFKPILGALQELEREILNMLVESPSYDILIKLYSDMLEDHLTFWDVLTSSRFEQLPVSWHSLMKDILKLRDFCPVAVDNLFMIAGNIDKKLLQHSQQSLLWIHGGHPILPATAELFKQKQLFIELCESVWPTTVNPYNQGDDCLVEVAASSTPELRFLAVQGRMVVAVHTACYLLFSSIPLPHPPLLCIAYNISMDFLIQFSMQMLLKRFEYEKSKLEAKLNSIESGTIEGNSIFCCDFSPEARCTKPGFASWLETRPIIDNTSFFLDMDLLQKLSMIVLVDRKECQLALRSVSNLLESAMKHSLTFSTRPPQNFIPHQKILWTLDAWMSVDAVNAKIASYVLEMWFWWHSSLWNHCPAFSENFGKVDGYHTPLPNMLVQPVRTASVVHSLRRTCAIKDYSVHCLKLKAASCNLWQSSLPGMDLSSFLLSVTRSLFQQIIYAHRKAFDADKFAAIESIFCSLHKNVATQDDIQCLVSILGSSNHQKLNSLVSLFIEPILKELYLHCSSTEVYLNMGHACLKIGALRFSLLLSCDDSDPAMKYSFKHSQLEERISSLELEIKVVRQECDYLAGQLSSIEADKKRADALERFEIERRRIQKKMVFRCNPLKFNALRKECGEFLKPARKVVGLVDNIEGMDLQQVLEQASNWQATATSFIDRLSDEYKEYIDLAQPFQVAVYEMKLGLSLVLSFTLLKKVLNTIKEDNMDRVMESIYSFMRFPRVHAFISSSHSIGSPANFWDREMGILEKLIMLSSDVTTEKMGSILQLKTGLYQNIVVRVAHFVADAQRIDDASFKILDKMFHEFANMWMNMKVQVKCKEGDDAQQYKFRPRALEIKSIVDVDFSTLDQFFPKDSFSEWQEFLSEEESLEKVILLLLLLFFPHLFPFPYDYPSFPFYSLQLEASNEHENVQDEWNLMQETIMKNMICIHNQLFGSTNLVLYAGTFHVDDADRLHSFTNSYTLGAGMIEGLGGLLTSSLDGKLIPEHLLRLCLEHGSKLVSSQKSSANYNFYKDSNAPMMAKMVKLVANLQLKICSLLSEWEDHPGLQKIMDTIQMLLAIPVETPLAKVLLGLQFLLNRARALQENESKFPLSGGKFTYQLEPISALVCSWQKMEFDSWPALLQEVQEQYDINAGKLWFPLFSVLHHSHSADIAKYEESTIERHVPNNILEDFIRTSSIGEFRARLQLLFALHGQITAGRCLEVQNYLSPRQEKNLQVLYNVFGYYIQFLPRILEDIEANRKGIEMELKEILKLFHWERTEICLSVENSKRTRQKLRKLILKYTVSDIKVTIQMAISLHACGSFWENLDLLQQPVMLILDRETQQKGPKIHSLQFPRALKDNKHTISDLTQFCEKDRSIWLADWRKKVTDTLRNLHFKNTSGLSFLDVTSITRQSLASNSSHLSCDEQWNVLCWTAEKIFKTAMDCDDIWSDTGKGVGKKRALSELLKLLETSGLHKHKFEIMKISNSSSWLFVQPSYNAQHLLLTPSRLSGEALDVSTYSELQCLPDDYVDTIWKSANEFYFKSVASVQLMQRICLKPHGDITYEQASRAVSFLNHLIVIQQSQRAAAYDFSKQLKCLRECTYAFGNSYLKCTDIDERTSSEYSIVQNQRAIFQCMWKQKQLFDGLTTLLAEESLLLRTVESTHLKSCQSVRPAANHVLQFIEKFIPVTQKSKESLDNYLLGQLGGLQSLLQESLDKSLLGRDVTISAGPSRPYIISKQMEQLVYKNFQVIKEFEEHFFDFRKQDWNRSFIIETLLGHFDDVFKEGKMLADQFESAVKQRSQTRDSSEEVGYNSGKNNQLEADFDSALKKAHNLVMEALEKQISPGDGGFLSEESLENISSWEYLFKSSVQGLNVEELCDILLNIIICAKKLVDQSGSETCHISFHIGRCFQHLHILLELILGFCDGLLQDLLAMHKTVSIMTCELANVLASLFSKGFGISVKDEVDEASHDTSQTASGTGMGEGSGLNDVSDQITDEDQLLGTSEKACDEQDASGEVPDKNEKGVEMEDLMADTFSVSDDSGEENEEDGEDEQLDSAMGEAGSDSEIVDEKLQNKDEDDNPNKTNEKYESGPSVRDNDTSSRELRAKEDSAAITDDEPGEPDKQNNEIGNQDDLDDREENTDDMNMDKEEAFTDPTGLKLDESNQGSEEDMEMDEDMNEEGELDSKEEISPEEGDESAEHGNNEEDNTIPADETMEEPDSEPVDGTSVKDEPGRDREERSETNAMEPGKDEFEPGISDLISDHVHGAESATQPNGPSQASDSKNATAEANMSNTSEAHNDLSLRSLPSGNTSQKDLMVSDSSNSGGFTNEQKQAQFPERESSDQRARPNPYRNVGDALEEWKERVKVSVDLPGDTTEVSGEIEDKNADDYAFVSEFEKGTDQALGPATSEQIESNVNVNRSDEDNLTAQRDEVTKMEIEERDAKEWHLNYHASILRNKMEEQLQISDFKSEKEGSPEVQDHNGGDPQNMPESAISVRKSYLSDDIYQPNNLSVDDNELGKAQVPEEVPLDVKGSAAALWSRYELRTTRLSQELAEQLRLVLEPTIASKLQGDYKTGKRINMKKVIPYIASHYRKDKIWLRRTRPNKRDYQVVIAVDDSRSMSESCCGDVAVEALVTVCRAMSQLEMGNMAVASFGKKGNIRSLHDFDQPFTGEAGKKIISSLTFKQENTIADEPVVDLLKYLNNKLDAAVAKARLPSGQNPLQQLVLILADGRFHEKEKLKRCVRDFLSRKRMVAFLVLDSPQESIMDQMEASFVGEGEKRELKFTKYLDSFPFPYYIVLKNIEALPRTLADLLRQWFELMQSSRE</sequence>
<feature type="compositionally biased region" description="Basic and acidic residues" evidence="10">
    <location>
        <begin position="4781"/>
        <end position="4790"/>
    </location>
</feature>
<dbReference type="PANTHER" id="PTHR48103:SF2">
    <property type="entry name" value="MIDASIN"/>
    <property type="match status" value="1"/>
</dbReference>
<feature type="compositionally biased region" description="Acidic residues" evidence="10">
    <location>
        <begin position="4894"/>
        <end position="4908"/>
    </location>
</feature>
<dbReference type="FunFam" id="3.40.50.300:FF:000582">
    <property type="entry name" value="Midasin"/>
    <property type="match status" value="1"/>
</dbReference>
<feature type="compositionally biased region" description="Basic and acidic residues" evidence="10">
    <location>
        <begin position="5101"/>
        <end position="5110"/>
    </location>
</feature>
<feature type="compositionally biased region" description="Acidic residues" evidence="10">
    <location>
        <begin position="4804"/>
        <end position="4818"/>
    </location>
</feature>
<dbReference type="Proteomes" id="UP000326939">
    <property type="component" value="Chromosome 17"/>
</dbReference>
<gene>
    <name evidence="12" type="ORF">DKX38_026589</name>
</gene>
<keyword evidence="7 9" id="KW-0143">Chaperone</keyword>
<feature type="compositionally biased region" description="Basic and acidic residues" evidence="10">
    <location>
        <begin position="5232"/>
        <end position="5247"/>
    </location>
</feature>
<feature type="compositionally biased region" description="Polar residues" evidence="10">
    <location>
        <begin position="5069"/>
        <end position="5098"/>
    </location>
</feature>
<dbReference type="InterPro" id="IPR027417">
    <property type="entry name" value="P-loop_NTPase"/>
</dbReference>
<feature type="compositionally biased region" description="Polar residues" evidence="10">
    <location>
        <begin position="5172"/>
        <end position="5183"/>
    </location>
</feature>
<comment type="function">
    <text evidence="9">Nuclear chaperone required for maturation and nuclear export of pre-60S ribosome subunits.</text>
</comment>
<dbReference type="FunFam" id="3.40.50.300:FF:001861">
    <property type="entry name" value="Midasin"/>
    <property type="match status" value="1"/>
</dbReference>
<dbReference type="GO" id="GO:0005730">
    <property type="term" value="C:nucleolus"/>
    <property type="evidence" value="ECO:0007669"/>
    <property type="project" value="UniProtKB-SubCell"/>
</dbReference>
<proteinExistence type="inferred from homology"/>
<evidence type="ECO:0000256" key="5">
    <source>
        <dbReference type="ARBA" id="ARBA00022741"/>
    </source>
</evidence>
<comment type="subcellular location">
    <subcellularLocation>
        <location evidence="1">Nucleus</location>
        <location evidence="1">Nucleolus</location>
    </subcellularLocation>
    <subcellularLocation>
        <location evidence="2">Nucleus</location>
        <location evidence="2">Nucleoplasm</location>
    </subcellularLocation>
</comment>
<feature type="compositionally biased region" description="Polar residues" evidence="10">
    <location>
        <begin position="5033"/>
        <end position="5060"/>
    </location>
</feature>
<dbReference type="GO" id="GO:0000055">
    <property type="term" value="P:ribosomal large subunit export from nucleus"/>
    <property type="evidence" value="ECO:0007669"/>
    <property type="project" value="TreeGrafter"/>
</dbReference>
<dbReference type="Gene3D" id="3.40.50.300">
    <property type="entry name" value="P-loop containing nucleotide triphosphate hydrolases"/>
    <property type="match status" value="7"/>
</dbReference>
<feature type="region of interest" description="Disordered" evidence="10">
    <location>
        <begin position="4732"/>
        <end position="4755"/>
    </location>
</feature>
<feature type="region of interest" description="Disordered" evidence="10">
    <location>
        <begin position="5165"/>
        <end position="5185"/>
    </location>
</feature>
<protein>
    <recommendedName>
        <fullName evidence="4 9">Midasin</fullName>
    </recommendedName>
</protein>
<comment type="caution">
    <text evidence="12">The sequence shown here is derived from an EMBL/GenBank/DDBJ whole genome shotgun (WGS) entry which is preliminary data.</text>
</comment>
<dbReference type="CDD" id="cd00009">
    <property type="entry name" value="AAA"/>
    <property type="match status" value="3"/>
</dbReference>
<dbReference type="GO" id="GO:0030687">
    <property type="term" value="C:preribosome, large subunit precursor"/>
    <property type="evidence" value="ECO:0007669"/>
    <property type="project" value="TreeGrafter"/>
</dbReference>
<evidence type="ECO:0000256" key="7">
    <source>
        <dbReference type="ARBA" id="ARBA00023186"/>
    </source>
</evidence>
<feature type="region of interest" description="Disordered" evidence="10">
    <location>
        <begin position="5232"/>
        <end position="5255"/>
    </location>
</feature>
<dbReference type="PIRSF" id="PIRSF010340">
    <property type="entry name" value="Midasin"/>
    <property type="match status" value="1"/>
</dbReference>
<dbReference type="FunFam" id="3.40.50.300:FF:000142">
    <property type="entry name" value="Midasin"/>
    <property type="match status" value="1"/>
</dbReference>
<dbReference type="InterPro" id="IPR012099">
    <property type="entry name" value="Midasin"/>
</dbReference>
<dbReference type="PROSITE" id="PS50234">
    <property type="entry name" value="VWFA"/>
    <property type="match status" value="1"/>
</dbReference>
<dbReference type="InterPro" id="IPR040848">
    <property type="entry name" value="AAA_lid_7"/>
</dbReference>
<feature type="compositionally biased region" description="Acidic residues" evidence="10">
    <location>
        <begin position="4977"/>
        <end position="4986"/>
    </location>
</feature>
<evidence type="ECO:0000313" key="13">
    <source>
        <dbReference type="Proteomes" id="UP000326939"/>
    </source>
</evidence>
<dbReference type="EMBL" id="VDCV01000017">
    <property type="protein sequence ID" value="KAB5515941.1"/>
    <property type="molecule type" value="Genomic_DNA"/>
</dbReference>
<dbReference type="InterPro" id="IPR002035">
    <property type="entry name" value="VWF_A"/>
</dbReference>
<dbReference type="GO" id="GO:0000027">
    <property type="term" value="P:ribosomal large subunit assembly"/>
    <property type="evidence" value="ECO:0007669"/>
    <property type="project" value="InterPro"/>
</dbReference>
<dbReference type="FunFam" id="3.40.50.300:FF:001384">
    <property type="entry name" value="Midasin"/>
    <property type="match status" value="1"/>
</dbReference>
<feature type="compositionally biased region" description="Basic and acidic residues" evidence="10">
    <location>
        <begin position="4991"/>
        <end position="5016"/>
    </location>
</feature>
<dbReference type="InterPro" id="IPR003593">
    <property type="entry name" value="AAA+_ATPase"/>
</dbReference>
<dbReference type="FunFam" id="3.40.50.300:FF:001368">
    <property type="entry name" value="Midasin"/>
    <property type="match status" value="1"/>
</dbReference>
<dbReference type="GO" id="GO:0016887">
    <property type="term" value="F:ATP hydrolysis activity"/>
    <property type="evidence" value="ECO:0007669"/>
    <property type="project" value="InterPro"/>
</dbReference>
<feature type="compositionally biased region" description="Basic and acidic residues" evidence="10">
    <location>
        <begin position="4832"/>
        <end position="4874"/>
    </location>
</feature>
<evidence type="ECO:0000256" key="6">
    <source>
        <dbReference type="ARBA" id="ARBA00022840"/>
    </source>
</evidence>
<dbReference type="InterPro" id="IPR025662">
    <property type="entry name" value="Sigma_54_int_dom_ATP-bd_1"/>
</dbReference>
<dbReference type="GO" id="GO:0005654">
    <property type="term" value="C:nucleoplasm"/>
    <property type="evidence" value="ECO:0007669"/>
    <property type="project" value="UniProtKB-SubCell"/>
</dbReference>
<reference evidence="13" key="1">
    <citation type="journal article" date="2019" name="Gigascience">
        <title>De novo genome assembly of the endangered Acer yangbiense, a plant species with extremely small populations endemic to Yunnan Province, China.</title>
        <authorList>
            <person name="Yang J."/>
            <person name="Wariss H.M."/>
            <person name="Tao L."/>
            <person name="Zhang R."/>
            <person name="Yun Q."/>
            <person name="Hollingsworth P."/>
            <person name="Dao Z."/>
            <person name="Luo G."/>
            <person name="Guo H."/>
            <person name="Ma Y."/>
            <person name="Sun W."/>
        </authorList>
    </citation>
    <scope>NUCLEOTIDE SEQUENCE [LARGE SCALE GENOMIC DNA]</scope>
    <source>
        <strain evidence="13">cv. br00</strain>
    </source>
</reference>
<dbReference type="InterPro" id="IPR011704">
    <property type="entry name" value="ATPase_dyneun-rel_AAA"/>
</dbReference>
<evidence type="ECO:0000256" key="3">
    <source>
        <dbReference type="ARBA" id="ARBA00007188"/>
    </source>
</evidence>
<keyword evidence="5 9" id="KW-0547">Nucleotide-binding</keyword>
<feature type="domain" description="VWFA" evidence="11">
    <location>
        <begin position="5374"/>
        <end position="5578"/>
    </location>
</feature>
<keyword evidence="13" id="KW-1185">Reference proteome</keyword>
<dbReference type="InterPro" id="IPR041190">
    <property type="entry name" value="Midasin_AAA_lid_5"/>
</dbReference>
<evidence type="ECO:0000256" key="9">
    <source>
        <dbReference type="PIRNR" id="PIRNR010340"/>
    </source>
</evidence>
<dbReference type="InterPro" id="IPR036465">
    <property type="entry name" value="vWFA_dom_sf"/>
</dbReference>
<dbReference type="SUPFAM" id="SSF53300">
    <property type="entry name" value="vWA-like"/>
    <property type="match status" value="1"/>
</dbReference>
<evidence type="ECO:0000256" key="8">
    <source>
        <dbReference type="ARBA" id="ARBA00023242"/>
    </source>
</evidence>
<evidence type="ECO:0000256" key="10">
    <source>
        <dbReference type="SAM" id="MobiDB-lite"/>
    </source>
</evidence>
<dbReference type="SMART" id="SM00382">
    <property type="entry name" value="AAA"/>
    <property type="match status" value="5"/>
</dbReference>
<dbReference type="InterPro" id="IPR011703">
    <property type="entry name" value="ATPase_AAA-3"/>
</dbReference>
<feature type="compositionally biased region" description="Acidic residues" evidence="10">
    <location>
        <begin position="4931"/>
        <end position="4946"/>
    </location>
</feature>
<evidence type="ECO:0000259" key="11">
    <source>
        <dbReference type="PROSITE" id="PS50234"/>
    </source>
</evidence>
<evidence type="ECO:0000256" key="2">
    <source>
        <dbReference type="ARBA" id="ARBA00004642"/>
    </source>
</evidence>
<evidence type="ECO:0000256" key="4">
    <source>
        <dbReference type="ARBA" id="ARBA00017143"/>
    </source>
</evidence>
<name>A0A5N5JA32_9ROSI</name>
<evidence type="ECO:0000256" key="1">
    <source>
        <dbReference type="ARBA" id="ARBA00004604"/>
    </source>
</evidence>
<accession>A0A5N5JA32</accession>
<keyword evidence="8 9" id="KW-0539">Nucleus</keyword>
<keyword evidence="6 9" id="KW-0067">ATP-binding</keyword>